<organism evidence="1 2">
    <name type="scientific">Streptococcus equi subsp. equi</name>
    <dbReference type="NCBI Taxonomy" id="148942"/>
    <lineage>
        <taxon>Bacteria</taxon>
        <taxon>Bacillati</taxon>
        <taxon>Bacillota</taxon>
        <taxon>Bacilli</taxon>
        <taxon>Lactobacillales</taxon>
        <taxon>Streptococcaceae</taxon>
        <taxon>Streptococcus</taxon>
    </lineage>
</organism>
<proteinExistence type="predicted"/>
<dbReference type="Proteomes" id="UP000254461">
    <property type="component" value="Unassembled WGS sequence"/>
</dbReference>
<dbReference type="GO" id="GO:0043565">
    <property type="term" value="F:sequence-specific DNA binding"/>
    <property type="evidence" value="ECO:0007669"/>
    <property type="project" value="InterPro"/>
</dbReference>
<dbReference type="Pfam" id="PF13551">
    <property type="entry name" value="HTH_29"/>
    <property type="match status" value="1"/>
</dbReference>
<dbReference type="EMBL" id="UHFF01000002">
    <property type="protein sequence ID" value="SUN44364.1"/>
    <property type="molecule type" value="Genomic_DNA"/>
</dbReference>
<dbReference type="SUPFAM" id="SSF48295">
    <property type="entry name" value="TrpR-like"/>
    <property type="match status" value="1"/>
</dbReference>
<gene>
    <name evidence="1" type="ORF">NCTC12092_00046</name>
</gene>
<evidence type="ECO:0000313" key="1">
    <source>
        <dbReference type="EMBL" id="SUN44364.1"/>
    </source>
</evidence>
<evidence type="ECO:0000313" key="2">
    <source>
        <dbReference type="Proteomes" id="UP000254461"/>
    </source>
</evidence>
<protein>
    <submittedName>
        <fullName evidence="1">Transposase</fullName>
    </submittedName>
</protein>
<accession>A0A380JPQ2</accession>
<dbReference type="AlphaFoldDB" id="A0A380JPQ2"/>
<name>A0A380JPQ2_9STRE</name>
<reference evidence="1 2" key="1">
    <citation type="submission" date="2018-06" db="EMBL/GenBank/DDBJ databases">
        <authorList>
            <consortium name="Pathogen Informatics"/>
            <person name="Doyle S."/>
        </authorList>
    </citation>
    <scope>NUCLEOTIDE SEQUENCE [LARGE SCALE GENOMIC DNA]</scope>
    <source>
        <strain evidence="1 2">NCTC12092</strain>
    </source>
</reference>
<sequence length="104" mass="12238">MIESKKYLVIKAVCEGKKQKNRACVELGLSKRQVNRLILAYQEKGKSAFVHGNRSKRPTHAMSLETKRRIIEKYQSYGDLRPNVVHFCELLAEEEKHRLFRYNC</sequence>
<dbReference type="InterPro" id="IPR010921">
    <property type="entry name" value="Trp_repressor/repl_initiator"/>
</dbReference>